<reference evidence="1 2" key="1">
    <citation type="journal article" date="2014" name="Int. J. Syst. Evol. Microbiol.">
        <title>Complete genome sequence of Corynebacterium casei LMG S-19264T (=DSM 44701T), isolated from a smear-ripened cheese.</title>
        <authorList>
            <consortium name="US DOE Joint Genome Institute (JGI-PGF)"/>
            <person name="Walter F."/>
            <person name="Albersmeier A."/>
            <person name="Kalinowski J."/>
            <person name="Ruckert C."/>
        </authorList>
    </citation>
    <scope>NUCLEOTIDE SEQUENCE [LARGE SCALE GENOMIC DNA]</scope>
    <source>
        <strain evidence="1 2">NBRC 111766</strain>
    </source>
</reference>
<dbReference type="Proteomes" id="UP001157355">
    <property type="component" value="Unassembled WGS sequence"/>
</dbReference>
<comment type="caution">
    <text evidence="1">The sequence shown here is derived from an EMBL/GenBank/DDBJ whole genome shotgun (WGS) entry which is preliminary data.</text>
</comment>
<sequence length="214" mass="23530">MKKPRAAKREMSIKSALEWAFGTEHAQLDFDELSPQGARPGMSTIWLMMLRGALGCQIDGGGSSRPASDAETIAIVLSTLPAALGGKPMAAAIAALARAGMEPDWDIDMTPRCVPCSWSYENQHGRYAGTVVVEKVEVAGKRGRQALFEVRACPVTYVPTAQQIAMVQRRYWDWRLALRHLRNELSLPGVLRHILLTQSLPEPSPWLIDPEKAA</sequence>
<name>A0AA37TXG5_9RHOB</name>
<dbReference type="EMBL" id="BSPP01000010">
    <property type="protein sequence ID" value="GLS87698.1"/>
    <property type="molecule type" value="Genomic_DNA"/>
</dbReference>
<evidence type="ECO:0000313" key="2">
    <source>
        <dbReference type="Proteomes" id="UP001157355"/>
    </source>
</evidence>
<proteinExistence type="predicted"/>
<keyword evidence="2" id="KW-1185">Reference proteome</keyword>
<organism evidence="1 2">
    <name type="scientific">Cypionkella aquatica</name>
    <dbReference type="NCBI Taxonomy" id="1756042"/>
    <lineage>
        <taxon>Bacteria</taxon>
        <taxon>Pseudomonadati</taxon>
        <taxon>Pseudomonadota</taxon>
        <taxon>Alphaproteobacteria</taxon>
        <taxon>Rhodobacterales</taxon>
        <taxon>Paracoccaceae</taxon>
        <taxon>Cypionkella</taxon>
    </lineage>
</organism>
<accession>A0AA37TXG5</accession>
<dbReference type="AlphaFoldDB" id="A0AA37TXG5"/>
<evidence type="ECO:0000313" key="1">
    <source>
        <dbReference type="EMBL" id="GLS87698.1"/>
    </source>
</evidence>
<gene>
    <name evidence="1" type="ORF">GCM10010873_26720</name>
</gene>
<protein>
    <submittedName>
        <fullName evidence="1">Uncharacterized protein</fullName>
    </submittedName>
</protein>
<dbReference type="RefSeq" id="WP_284325873.1">
    <property type="nucleotide sequence ID" value="NZ_BSPP01000010.1"/>
</dbReference>